<evidence type="ECO:0000313" key="3">
    <source>
        <dbReference type="Proteomes" id="UP000593828"/>
    </source>
</evidence>
<evidence type="ECO:0000313" key="2">
    <source>
        <dbReference type="EMBL" id="QOR58298.1"/>
    </source>
</evidence>
<feature type="transmembrane region" description="Helical" evidence="1">
    <location>
        <begin position="6"/>
        <end position="26"/>
    </location>
</feature>
<keyword evidence="1" id="KW-1133">Transmembrane helix</keyword>
<sequence length="137" mass="15929">MVQLIGEFILIGVIGGLLGIFYMNCLKAEGMIFNGFYYRILKPWAELENDLEEECIYYQLSFADKLRKWISYPLGYCVYCSSTWITFFLCALWLINWQSLPDWNMIVIGVLAATGVQHLIVACACRFLIYKHPDLDF</sequence>
<name>A0A7M1RVE2_9CAUD</name>
<dbReference type="KEGG" id="vg:65128768"/>
<evidence type="ECO:0000256" key="1">
    <source>
        <dbReference type="SAM" id="Phobius"/>
    </source>
</evidence>
<dbReference type="RefSeq" id="YP_010110456.1">
    <property type="nucleotide sequence ID" value="NC_055871.1"/>
</dbReference>
<feature type="transmembrane region" description="Helical" evidence="1">
    <location>
        <begin position="106"/>
        <end position="129"/>
    </location>
</feature>
<keyword evidence="1" id="KW-0472">Membrane</keyword>
<dbReference type="GeneID" id="65128768"/>
<protein>
    <recommendedName>
        <fullName evidence="4">DUF1360 domain-containing protein</fullName>
    </recommendedName>
</protein>
<accession>A0A7M1RVE2</accession>
<keyword evidence="1" id="KW-0812">Transmembrane</keyword>
<feature type="transmembrane region" description="Helical" evidence="1">
    <location>
        <begin position="74"/>
        <end position="94"/>
    </location>
</feature>
<reference evidence="2 3" key="1">
    <citation type="submission" date="2020-07" db="EMBL/GenBank/DDBJ databases">
        <title>Taxonomic proposal: Crassvirales, a new order of highly abundant and diverse bacterial viruses.</title>
        <authorList>
            <person name="Shkoporov A.N."/>
            <person name="Stockdale S.R."/>
            <person name="Guerin E."/>
            <person name="Ross R.P."/>
            <person name="Hill C."/>
        </authorList>
    </citation>
    <scope>NUCLEOTIDE SEQUENCE [LARGE SCALE GENOMIC DNA]</scope>
</reference>
<proteinExistence type="predicted"/>
<dbReference type="Proteomes" id="UP000593828">
    <property type="component" value="Segment"/>
</dbReference>
<keyword evidence="3" id="KW-1185">Reference proteome</keyword>
<dbReference type="EMBL" id="MT774378">
    <property type="protein sequence ID" value="QOR58298.1"/>
    <property type="molecule type" value="Genomic_DNA"/>
</dbReference>
<evidence type="ECO:0008006" key="4">
    <source>
        <dbReference type="Google" id="ProtNLM"/>
    </source>
</evidence>
<organism evidence="2 3">
    <name type="scientific">uncultured phage cr106_1</name>
    <dbReference type="NCBI Taxonomy" id="2772062"/>
    <lineage>
        <taxon>Viruses</taxon>
        <taxon>Duplodnaviria</taxon>
        <taxon>Heunggongvirae</taxon>
        <taxon>Uroviricota</taxon>
        <taxon>Caudoviricetes</taxon>
        <taxon>Crassvirales</taxon>
        <taxon>Steigviridae</taxon>
        <taxon>Asinivirinae</taxon>
        <taxon>Mahstovirus</taxon>
        <taxon>Mahstovirus faecalis</taxon>
    </lineage>
</organism>